<dbReference type="InterPro" id="IPR000719">
    <property type="entry name" value="Prot_kinase_dom"/>
</dbReference>
<evidence type="ECO:0000313" key="19">
    <source>
        <dbReference type="Proteomes" id="UP000054630"/>
    </source>
</evidence>
<dbReference type="InterPro" id="IPR032778">
    <property type="entry name" value="GF_recep_IV"/>
</dbReference>
<keyword evidence="7" id="KW-0418">Kinase</keyword>
<dbReference type="SMART" id="SM00219">
    <property type="entry name" value="TyrKc"/>
    <property type="match status" value="1"/>
</dbReference>
<dbReference type="SUPFAM" id="SSF52058">
    <property type="entry name" value="L domain-like"/>
    <property type="match status" value="2"/>
</dbReference>
<dbReference type="FunFam" id="1.10.510.10:FF:000027">
    <property type="entry name" value="Receptor protein-tyrosine kinase"/>
    <property type="match status" value="1"/>
</dbReference>
<evidence type="ECO:0000256" key="9">
    <source>
        <dbReference type="ARBA" id="ARBA00022989"/>
    </source>
</evidence>
<evidence type="ECO:0000256" key="8">
    <source>
        <dbReference type="ARBA" id="ARBA00022840"/>
    </source>
</evidence>
<dbReference type="OrthoDB" id="6219513at2759"/>
<dbReference type="InterPro" id="IPR050122">
    <property type="entry name" value="RTK"/>
</dbReference>
<proteinExistence type="predicted"/>
<dbReference type="GO" id="GO:0009925">
    <property type="term" value="C:basal plasma membrane"/>
    <property type="evidence" value="ECO:0007669"/>
    <property type="project" value="TreeGrafter"/>
</dbReference>
<dbReference type="Pfam" id="PF14843">
    <property type="entry name" value="GF_recep_IV"/>
    <property type="match status" value="1"/>
</dbReference>
<feature type="transmembrane region" description="Helical" evidence="16">
    <location>
        <begin position="927"/>
        <end position="949"/>
    </location>
</feature>
<evidence type="ECO:0000256" key="6">
    <source>
        <dbReference type="ARBA" id="ARBA00022741"/>
    </source>
</evidence>
<feature type="domain" description="Protein kinase" evidence="17">
    <location>
        <begin position="988"/>
        <end position="1253"/>
    </location>
</feature>
<comment type="catalytic activity">
    <reaction evidence="14">
        <text>L-tyrosyl-[protein] + ATP = O-phospho-L-tyrosyl-[protein] + ADP + H(+)</text>
        <dbReference type="Rhea" id="RHEA:10596"/>
        <dbReference type="Rhea" id="RHEA-COMP:10136"/>
        <dbReference type="Rhea" id="RHEA-COMP:20101"/>
        <dbReference type="ChEBI" id="CHEBI:15378"/>
        <dbReference type="ChEBI" id="CHEBI:30616"/>
        <dbReference type="ChEBI" id="CHEBI:46858"/>
        <dbReference type="ChEBI" id="CHEBI:61978"/>
        <dbReference type="ChEBI" id="CHEBI:456216"/>
        <dbReference type="EC" id="2.7.10.1"/>
    </reaction>
</comment>
<evidence type="ECO:0000256" key="7">
    <source>
        <dbReference type="ARBA" id="ARBA00022777"/>
    </source>
</evidence>
<dbReference type="InterPro" id="IPR020635">
    <property type="entry name" value="Tyr_kinase_cat_dom"/>
</dbReference>
<dbReference type="GO" id="GO:0008284">
    <property type="term" value="P:positive regulation of cell population proliferation"/>
    <property type="evidence" value="ECO:0007669"/>
    <property type="project" value="TreeGrafter"/>
</dbReference>
<keyword evidence="4" id="KW-0808">Transferase</keyword>
<keyword evidence="6 15" id="KW-0547">Nucleotide-binding</keyword>
<dbReference type="EC" id="2.7.10.1" evidence="2"/>
<dbReference type="PANTHER" id="PTHR24416:SF566">
    <property type="entry name" value="EPIDERMAL GROWTH FACTOR RECEPTOR"/>
    <property type="match status" value="1"/>
</dbReference>
<dbReference type="PROSITE" id="PS50011">
    <property type="entry name" value="PROTEIN_KINASE_DOM"/>
    <property type="match status" value="1"/>
</dbReference>
<keyword evidence="8 15" id="KW-0067">ATP-binding</keyword>
<evidence type="ECO:0000256" key="12">
    <source>
        <dbReference type="ARBA" id="ARBA00023170"/>
    </source>
</evidence>
<evidence type="ECO:0000256" key="10">
    <source>
        <dbReference type="ARBA" id="ARBA00023136"/>
    </source>
</evidence>
<dbReference type="SMART" id="SM00261">
    <property type="entry name" value="FU"/>
    <property type="match status" value="7"/>
</dbReference>
<evidence type="ECO:0000256" key="1">
    <source>
        <dbReference type="ARBA" id="ARBA00004479"/>
    </source>
</evidence>
<dbReference type="SUPFAM" id="SSF57184">
    <property type="entry name" value="Growth factor receptor domain"/>
    <property type="match status" value="3"/>
</dbReference>
<evidence type="ECO:0000256" key="2">
    <source>
        <dbReference type="ARBA" id="ARBA00011902"/>
    </source>
</evidence>
<keyword evidence="5 16" id="KW-0812">Transmembrane</keyword>
<name>A0A0V0S3S2_9BILA</name>
<dbReference type="GO" id="GO:0043066">
    <property type="term" value="P:negative regulation of apoptotic process"/>
    <property type="evidence" value="ECO:0007669"/>
    <property type="project" value="TreeGrafter"/>
</dbReference>
<keyword evidence="12 18" id="KW-0675">Receptor</keyword>
<dbReference type="GO" id="GO:0038127">
    <property type="term" value="P:ERBB signaling pathway"/>
    <property type="evidence" value="ECO:0007669"/>
    <property type="project" value="UniProtKB-ARBA"/>
</dbReference>
<dbReference type="CDD" id="cd00064">
    <property type="entry name" value="FU"/>
    <property type="match status" value="4"/>
</dbReference>
<feature type="binding site" evidence="15">
    <location>
        <position position="1021"/>
    </location>
    <ligand>
        <name>ATP</name>
        <dbReference type="ChEBI" id="CHEBI:30616"/>
    </ligand>
</feature>
<dbReference type="InterPro" id="IPR011009">
    <property type="entry name" value="Kinase-like_dom_sf"/>
</dbReference>
<dbReference type="EMBL" id="JYDL01000040">
    <property type="protein sequence ID" value="KRX21361.1"/>
    <property type="molecule type" value="Genomic_DNA"/>
</dbReference>
<evidence type="ECO:0000256" key="15">
    <source>
        <dbReference type="PROSITE-ProRule" id="PRU10141"/>
    </source>
</evidence>
<keyword evidence="3" id="KW-0597">Phosphoprotein</keyword>
<evidence type="ECO:0000256" key="16">
    <source>
        <dbReference type="SAM" id="Phobius"/>
    </source>
</evidence>
<protein>
    <recommendedName>
        <fullName evidence="2">receptor protein-tyrosine kinase</fullName>
        <ecNumber evidence="2">2.7.10.1</ecNumber>
    </recommendedName>
</protein>
<sequence>MTCCTQAAFNSKALCHKLQLCCCCRYKRFNSSHDVEEEQEEVSSQISPMVHFRISHLNVLLVLSLPAVLCYRSTSTKKSESKNWFHQKVWHSTLQLNADCCHMHAMKLISKDKRVDFHLFNELSDPILLRYTEFLFSIVVCSGTENGLNKLEVHEKKVERLRMMYANCTVVHGNLEITYLTPDDLKDAGISDLHFLNDIVEVTGYVLIAHNSIRNFSLPSLQIIWGDKKFRPTSDQMVSQFGLLVLNNAFSTFDLSNLRAIHDGSVGIQMNHRMCHWKTIDFRQLLGDNYEKRLIIRDSYGDCYADAVCDSSCVHCWGSEKRQCQKIYRNNCAPQCSSGMCYDVESPQFCCHPECAAGCFGPSDSECYGCSTMRDNGKCVDKCPTPELYDPITTQYVKNPDGKYAFNRDCVTTCPAHMVVYKDGCVSRCPENFTADEGDNVCRPCQGACPKTCIIEQHVNSLNIKDFIGCTKVDGVIEIRKDTFIGGALLQPNGTFIPYDPMTPAQLEALSSVRQVTHYVLIQTEKLKSLNFLRNLQKIEGRKLFDSKYALYITHSFSLQQLGTISLTSILNGEIYIASNFDLCYIHNIPWNKLIAPTHSVAKVRKNREEDVCEAEGRTCDVSCDLSQGCWGPGSEMCFECLHWRLGNVCVDDCSSDGEYQAAPKQCALCHPECISCTGPGSRNCTKCRHVSLDGECIRSCPQETHFENPATHVCEPCHANCYSYGCTGSGNFVGIAGCNRCKYGVFDEDTQSITRCLRELSAERLCSEFPDLENYYWTVPLSTKIQTEVAHAVCMKCHPACKSCYGYGVDFVHYGCDCLNYTYRETPTSSVCVLQCPKNTFIRPALDSGRADECIPCDSQCDGCIGPTSTDCVECVTYKDYLSDTDRFNCTNVCPADRPYISADRLCTDINMDEVIYEKNKRMQTIVISAVVAALFLGFVVFLILILFMKRKASLLAHLEEPDPKLEINSEACPNLTRLLLIRESELKRGGILGYGAFGAVYKGVWIPQKEKVKVPVAIKVLHEANAAAQQETLEEARIMASVSHTYLVRLIGVCVGQQMMLVTPLMPLGNLLDYVQENKSKIGSAALIRWSSQIAGVRITDFSISGMCYLEEHRLVHRDLAARNVLVKTPYHVRITDFGLAKLLEYGQEEIKIFEGKMPIKWLALECIQYRRYTHKSDVWAFGVTLWELFTFGEKPYKDVPLHDIPRLLENGERLPQPKIATLDMYMLLIRCWMVDADARPSFKELRESFLKMAKDPGRFLVVEGDALLRLPTYTPQDQQQMIRQLIDDPDVIDPEDYFSAPTASPLVSPVTPTKPLIDDVEMRLACGPPHRHAGSVSQRYASDPFLIATVLWRLAVVIGKLLDNSSLSTDQDNYLIPDSQQPQRQSFIHEDDGVFVNYSPMPAYNGYKVGNHVYYNDFPPEKSGICLENFEYMQGGNGGAIYTNTCPVDCNADSVQTETVV</sequence>
<keyword evidence="10 16" id="KW-0472">Membrane</keyword>
<organism evidence="18 19">
    <name type="scientific">Trichinella nelsoni</name>
    <dbReference type="NCBI Taxonomy" id="6336"/>
    <lineage>
        <taxon>Eukaryota</taxon>
        <taxon>Metazoa</taxon>
        <taxon>Ecdysozoa</taxon>
        <taxon>Nematoda</taxon>
        <taxon>Enoplea</taxon>
        <taxon>Dorylaimia</taxon>
        <taxon>Trichinellida</taxon>
        <taxon>Trichinellidae</taxon>
        <taxon>Trichinella</taxon>
    </lineage>
</organism>
<dbReference type="InterPro" id="IPR001245">
    <property type="entry name" value="Ser-Thr/Tyr_kinase_cat_dom"/>
</dbReference>
<dbReference type="STRING" id="6336.A0A0V0S3S2"/>
<dbReference type="Gene3D" id="3.80.20.20">
    <property type="entry name" value="Receptor L-domain"/>
    <property type="match status" value="2"/>
</dbReference>
<keyword evidence="19" id="KW-1185">Reference proteome</keyword>
<accession>A0A0V0S3S2</accession>
<dbReference type="Pfam" id="PF00757">
    <property type="entry name" value="Furin-like"/>
    <property type="match status" value="1"/>
</dbReference>
<gene>
    <name evidence="18" type="primary">Egfr</name>
    <name evidence="18" type="ORF">T07_345</name>
</gene>
<dbReference type="SUPFAM" id="SSF56112">
    <property type="entry name" value="Protein kinase-like (PK-like)"/>
    <property type="match status" value="1"/>
</dbReference>
<dbReference type="PRINTS" id="PR00109">
    <property type="entry name" value="TYRKINASE"/>
</dbReference>
<dbReference type="InterPro" id="IPR017441">
    <property type="entry name" value="Protein_kinase_ATP_BS"/>
</dbReference>
<reference evidence="18 19" key="1">
    <citation type="submission" date="2015-01" db="EMBL/GenBank/DDBJ databases">
        <title>Evolution of Trichinella species and genotypes.</title>
        <authorList>
            <person name="Korhonen P.K."/>
            <person name="Edoardo P."/>
            <person name="Giuseppe L.R."/>
            <person name="Gasser R.B."/>
        </authorList>
    </citation>
    <scope>NUCLEOTIDE SEQUENCE [LARGE SCALE GENOMIC DNA]</scope>
    <source>
        <strain evidence="18">ISS37</strain>
    </source>
</reference>
<dbReference type="PROSITE" id="PS00107">
    <property type="entry name" value="PROTEIN_KINASE_ATP"/>
    <property type="match status" value="1"/>
</dbReference>
<comment type="subcellular location">
    <subcellularLocation>
        <location evidence="1">Membrane</location>
        <topology evidence="1">Single-pass type I membrane protein</topology>
    </subcellularLocation>
</comment>
<dbReference type="Pfam" id="PF01030">
    <property type="entry name" value="Recep_L_domain"/>
    <property type="match status" value="2"/>
</dbReference>
<dbReference type="PANTHER" id="PTHR24416">
    <property type="entry name" value="TYROSINE-PROTEIN KINASE RECEPTOR"/>
    <property type="match status" value="1"/>
</dbReference>
<dbReference type="Proteomes" id="UP000054630">
    <property type="component" value="Unassembled WGS sequence"/>
</dbReference>
<keyword evidence="11" id="KW-0829">Tyrosine-protein kinase</keyword>
<evidence type="ECO:0000256" key="11">
    <source>
        <dbReference type="ARBA" id="ARBA00023137"/>
    </source>
</evidence>
<dbReference type="InterPro" id="IPR009030">
    <property type="entry name" value="Growth_fac_rcpt_cys_sf"/>
</dbReference>
<evidence type="ECO:0000256" key="5">
    <source>
        <dbReference type="ARBA" id="ARBA00022692"/>
    </source>
</evidence>
<dbReference type="GO" id="GO:0022008">
    <property type="term" value="P:neurogenesis"/>
    <property type="evidence" value="ECO:0007669"/>
    <property type="project" value="TreeGrafter"/>
</dbReference>
<dbReference type="Gene3D" id="2.10.220.10">
    <property type="entry name" value="Hormone Receptor, Insulin-like Growth Factor Receptor 1, Chain A, domain 2"/>
    <property type="match status" value="4"/>
</dbReference>
<evidence type="ECO:0000313" key="18">
    <source>
        <dbReference type="EMBL" id="KRX21361.1"/>
    </source>
</evidence>
<keyword evidence="13" id="KW-0325">Glycoprotein</keyword>
<dbReference type="InterPro" id="IPR006211">
    <property type="entry name" value="Furin-like_Cys-rich_dom"/>
</dbReference>
<dbReference type="InterPro" id="IPR008266">
    <property type="entry name" value="Tyr_kinase_AS"/>
</dbReference>
<comment type="caution">
    <text evidence="18">The sequence shown here is derived from an EMBL/GenBank/DDBJ whole genome shotgun (WGS) entry which is preliminary data.</text>
</comment>
<dbReference type="GO" id="GO:0043235">
    <property type="term" value="C:receptor complex"/>
    <property type="evidence" value="ECO:0007669"/>
    <property type="project" value="TreeGrafter"/>
</dbReference>
<dbReference type="Gene3D" id="1.10.510.10">
    <property type="entry name" value="Transferase(Phosphotransferase) domain 1"/>
    <property type="match status" value="1"/>
</dbReference>
<dbReference type="InterPro" id="IPR006212">
    <property type="entry name" value="Furin_repeat"/>
</dbReference>
<evidence type="ECO:0000256" key="3">
    <source>
        <dbReference type="ARBA" id="ARBA00022553"/>
    </source>
</evidence>
<evidence type="ECO:0000256" key="13">
    <source>
        <dbReference type="ARBA" id="ARBA00023180"/>
    </source>
</evidence>
<dbReference type="GO" id="GO:0005524">
    <property type="term" value="F:ATP binding"/>
    <property type="evidence" value="ECO:0007669"/>
    <property type="project" value="UniProtKB-UniRule"/>
</dbReference>
<dbReference type="InterPro" id="IPR000494">
    <property type="entry name" value="Rcpt_L-dom"/>
</dbReference>
<evidence type="ECO:0000256" key="14">
    <source>
        <dbReference type="ARBA" id="ARBA00051243"/>
    </source>
</evidence>
<evidence type="ECO:0000256" key="4">
    <source>
        <dbReference type="ARBA" id="ARBA00022679"/>
    </source>
</evidence>
<keyword evidence="9 16" id="KW-1133">Transmembrane helix</keyword>
<evidence type="ECO:0000259" key="17">
    <source>
        <dbReference type="PROSITE" id="PS50011"/>
    </source>
</evidence>
<dbReference type="Gene3D" id="3.30.200.20">
    <property type="entry name" value="Phosphorylase Kinase, domain 1"/>
    <property type="match status" value="1"/>
</dbReference>
<dbReference type="InterPro" id="IPR036941">
    <property type="entry name" value="Rcpt_L-dom_sf"/>
</dbReference>
<dbReference type="GO" id="GO:0004714">
    <property type="term" value="F:transmembrane receptor protein tyrosine kinase activity"/>
    <property type="evidence" value="ECO:0007669"/>
    <property type="project" value="UniProtKB-EC"/>
</dbReference>
<dbReference type="PROSITE" id="PS00109">
    <property type="entry name" value="PROTEIN_KINASE_TYR"/>
    <property type="match status" value="1"/>
</dbReference>
<dbReference type="Pfam" id="PF07714">
    <property type="entry name" value="PK_Tyr_Ser-Thr"/>
    <property type="match status" value="1"/>
</dbReference>